<dbReference type="InterPro" id="IPR042001">
    <property type="entry name" value="Sortase_F"/>
</dbReference>
<evidence type="ECO:0000313" key="5">
    <source>
        <dbReference type="Proteomes" id="UP001500307"/>
    </source>
</evidence>
<feature type="compositionally biased region" description="Low complexity" evidence="2">
    <location>
        <begin position="50"/>
        <end position="68"/>
    </location>
</feature>
<reference evidence="5" key="1">
    <citation type="journal article" date="2019" name="Int. J. Syst. Evol. Microbiol.">
        <title>The Global Catalogue of Microorganisms (GCM) 10K type strain sequencing project: providing services to taxonomists for standard genome sequencing and annotation.</title>
        <authorList>
            <consortium name="The Broad Institute Genomics Platform"/>
            <consortium name="The Broad Institute Genome Sequencing Center for Infectious Disease"/>
            <person name="Wu L."/>
            <person name="Ma J."/>
        </authorList>
    </citation>
    <scope>NUCLEOTIDE SEQUENCE [LARGE SCALE GENOMIC DNA]</scope>
    <source>
        <strain evidence="5">JCM 3175</strain>
    </source>
</reference>
<dbReference type="Gene3D" id="2.40.260.10">
    <property type="entry name" value="Sortase"/>
    <property type="match status" value="1"/>
</dbReference>
<keyword evidence="5" id="KW-1185">Reference proteome</keyword>
<keyword evidence="3" id="KW-0812">Transmembrane</keyword>
<dbReference type="InterPro" id="IPR005754">
    <property type="entry name" value="Sortase"/>
</dbReference>
<feature type="compositionally biased region" description="Basic and acidic residues" evidence="2">
    <location>
        <begin position="131"/>
        <end position="142"/>
    </location>
</feature>
<evidence type="ECO:0000256" key="2">
    <source>
        <dbReference type="SAM" id="MobiDB-lite"/>
    </source>
</evidence>
<dbReference type="InterPro" id="IPR023365">
    <property type="entry name" value="Sortase_dom-sf"/>
</dbReference>
<sequence>MARSPDRGVRPTSGPDTAARGRITGTARGRMARARPTGTVSGRPAGTILGRITGTARGRMARARPTGTVLGRPTGTVIGRPTGTVLGRITGTARGRMALGRPTGTVSDRRAGTILGRITGTARGRQGGAGRGRDDRATRRGVDAATPRRQSPQPSAGRGREPGRTGSHGAAAARLLSQAARRFARATAHAFTASVPTTDPRARPVSAAAVRAAGATGRWRSVRQRGPGAPVLVIAALMVLIVAMLGVERVTGISVLPDQLSAGLRPPPKKFPVLPASPPTDIAIGRIDLRAPVHRVGIAPDGSIAVPDVGRSGEAGWYDQGPTPGQYGPAVIVGHVDTTTGPAVFHELKNLDDGDRVEVTRADRSVAVFEVTSVQRYGKERLPVDEVFGDFSRPNLRLITCGGRWVGGQTGYADNLVVYASLVEARRA</sequence>
<organism evidence="4 5">
    <name type="scientific">Micromonospora coerulea</name>
    <dbReference type="NCBI Taxonomy" id="47856"/>
    <lineage>
        <taxon>Bacteria</taxon>
        <taxon>Bacillati</taxon>
        <taxon>Actinomycetota</taxon>
        <taxon>Actinomycetes</taxon>
        <taxon>Micromonosporales</taxon>
        <taxon>Micromonosporaceae</taxon>
        <taxon>Micromonospora</taxon>
    </lineage>
</organism>
<dbReference type="CDD" id="cd05829">
    <property type="entry name" value="Sortase_F"/>
    <property type="match status" value="1"/>
</dbReference>
<accession>A0ABP8SSP7</accession>
<keyword evidence="3" id="KW-1133">Transmembrane helix</keyword>
<gene>
    <name evidence="4" type="ORF">GCM10023176_38380</name>
</gene>
<evidence type="ECO:0008006" key="6">
    <source>
        <dbReference type="Google" id="ProtNLM"/>
    </source>
</evidence>
<keyword evidence="1" id="KW-0378">Hydrolase</keyword>
<evidence type="ECO:0000313" key="4">
    <source>
        <dbReference type="EMBL" id="GAA4573422.1"/>
    </source>
</evidence>
<evidence type="ECO:0000256" key="1">
    <source>
        <dbReference type="ARBA" id="ARBA00022801"/>
    </source>
</evidence>
<comment type="caution">
    <text evidence="4">The sequence shown here is derived from an EMBL/GenBank/DDBJ whole genome shotgun (WGS) entry which is preliminary data.</text>
</comment>
<feature type="compositionally biased region" description="Low complexity" evidence="2">
    <location>
        <begin position="17"/>
        <end position="39"/>
    </location>
</feature>
<keyword evidence="3" id="KW-0472">Membrane</keyword>
<proteinExistence type="predicted"/>
<feature type="region of interest" description="Disordered" evidence="2">
    <location>
        <begin position="1"/>
        <end position="86"/>
    </location>
</feature>
<dbReference type="EMBL" id="BAABGU010000021">
    <property type="protein sequence ID" value="GAA4573422.1"/>
    <property type="molecule type" value="Genomic_DNA"/>
</dbReference>
<dbReference type="NCBIfam" id="NF033748">
    <property type="entry name" value="class_F_sortase"/>
    <property type="match status" value="1"/>
</dbReference>
<evidence type="ECO:0000256" key="3">
    <source>
        <dbReference type="SAM" id="Phobius"/>
    </source>
</evidence>
<name>A0ABP8SSP7_9ACTN</name>
<dbReference type="Proteomes" id="UP001500307">
    <property type="component" value="Unassembled WGS sequence"/>
</dbReference>
<protein>
    <recommendedName>
        <fullName evidence="6">Sortase family protein</fullName>
    </recommendedName>
</protein>
<dbReference type="Pfam" id="PF04203">
    <property type="entry name" value="Sortase"/>
    <property type="match status" value="1"/>
</dbReference>
<feature type="region of interest" description="Disordered" evidence="2">
    <location>
        <begin position="116"/>
        <end position="171"/>
    </location>
</feature>
<feature type="transmembrane region" description="Helical" evidence="3">
    <location>
        <begin position="228"/>
        <end position="247"/>
    </location>
</feature>
<dbReference type="SUPFAM" id="SSF63817">
    <property type="entry name" value="Sortase"/>
    <property type="match status" value="1"/>
</dbReference>